<dbReference type="RefSeq" id="WP_171589777.1">
    <property type="nucleotide sequence ID" value="NZ_CP053538.1"/>
</dbReference>
<dbReference type="SUPFAM" id="SSF53756">
    <property type="entry name" value="UDP-Glycosyltransferase/glycogen phosphorylase"/>
    <property type="match status" value="1"/>
</dbReference>
<dbReference type="EMBL" id="CP053538">
    <property type="protein sequence ID" value="QJX45631.1"/>
    <property type="molecule type" value="Genomic_DNA"/>
</dbReference>
<dbReference type="InterPro" id="IPR001296">
    <property type="entry name" value="Glyco_trans_1"/>
</dbReference>
<sequence>MQLSRSEGFGLSIAQALACQTPVVISTQVPIHSKIRAYGAGFAVSSPEEAAQALDTLFSLPPTEYVAMAENARRCYEQEFHPDVIKPQLINLYKKALSQSVP</sequence>
<gene>
    <name evidence="2" type="ORF">HMJ29_01240</name>
</gene>
<reference evidence="2 3" key="1">
    <citation type="submission" date="2020-05" db="EMBL/GenBank/DDBJ databases">
        <title>Complete genome sequence of Hymenobacter sp. TS19 in Coasted Sand Dune.</title>
        <authorList>
            <person name="Lee J.-H."/>
            <person name="Jung J.-H."/>
            <person name="Jeong S."/>
            <person name="Zhao L."/>
            <person name="Kim M.-K."/>
            <person name="Seo H.-S."/>
            <person name="Lim S."/>
        </authorList>
    </citation>
    <scope>NUCLEOTIDE SEQUENCE [LARGE SCALE GENOMIC DNA]</scope>
    <source>
        <strain evidence="2 3">TS19</strain>
    </source>
</reference>
<evidence type="ECO:0000313" key="3">
    <source>
        <dbReference type="Proteomes" id="UP000501623"/>
    </source>
</evidence>
<dbReference type="KEGG" id="hts:HMJ29_01240"/>
<organism evidence="2 3">
    <name type="scientific">Hymenobacter taeanensis</name>
    <dbReference type="NCBI Taxonomy" id="2735321"/>
    <lineage>
        <taxon>Bacteria</taxon>
        <taxon>Pseudomonadati</taxon>
        <taxon>Bacteroidota</taxon>
        <taxon>Cytophagia</taxon>
        <taxon>Cytophagales</taxon>
        <taxon>Hymenobacteraceae</taxon>
        <taxon>Hymenobacter</taxon>
    </lineage>
</organism>
<dbReference type="AlphaFoldDB" id="A0A6M6BBA4"/>
<evidence type="ECO:0000259" key="1">
    <source>
        <dbReference type="Pfam" id="PF00534"/>
    </source>
</evidence>
<dbReference type="Pfam" id="PF00534">
    <property type="entry name" value="Glycos_transf_1"/>
    <property type="match status" value="1"/>
</dbReference>
<dbReference type="Gene3D" id="3.40.50.2000">
    <property type="entry name" value="Glycogen Phosphorylase B"/>
    <property type="match status" value="1"/>
</dbReference>
<dbReference type="Proteomes" id="UP000501623">
    <property type="component" value="Chromosome"/>
</dbReference>
<evidence type="ECO:0000313" key="2">
    <source>
        <dbReference type="EMBL" id="QJX45631.1"/>
    </source>
</evidence>
<keyword evidence="2" id="KW-0808">Transferase</keyword>
<dbReference type="GO" id="GO:0016757">
    <property type="term" value="F:glycosyltransferase activity"/>
    <property type="evidence" value="ECO:0007669"/>
    <property type="project" value="InterPro"/>
</dbReference>
<protein>
    <submittedName>
        <fullName evidence="2">Glycosyltransferase</fullName>
    </submittedName>
</protein>
<accession>A0A6M6BBA4</accession>
<keyword evidence="3" id="KW-1185">Reference proteome</keyword>
<proteinExistence type="predicted"/>
<feature type="domain" description="Glycosyl transferase family 1" evidence="1">
    <location>
        <begin position="3"/>
        <end position="74"/>
    </location>
</feature>
<name>A0A6M6BBA4_9BACT</name>